<dbReference type="EMBL" id="JBBWWQ010000009">
    <property type="protein sequence ID" value="KAK8939249.1"/>
    <property type="molecule type" value="Genomic_DNA"/>
</dbReference>
<proteinExistence type="predicted"/>
<comment type="caution">
    <text evidence="2">The sequence shown here is derived from an EMBL/GenBank/DDBJ whole genome shotgun (WGS) entry which is preliminary data.</text>
</comment>
<organism evidence="2 3">
    <name type="scientific">Platanthera zijinensis</name>
    <dbReference type="NCBI Taxonomy" id="2320716"/>
    <lineage>
        <taxon>Eukaryota</taxon>
        <taxon>Viridiplantae</taxon>
        <taxon>Streptophyta</taxon>
        <taxon>Embryophyta</taxon>
        <taxon>Tracheophyta</taxon>
        <taxon>Spermatophyta</taxon>
        <taxon>Magnoliopsida</taxon>
        <taxon>Liliopsida</taxon>
        <taxon>Asparagales</taxon>
        <taxon>Orchidaceae</taxon>
        <taxon>Orchidoideae</taxon>
        <taxon>Orchideae</taxon>
        <taxon>Orchidinae</taxon>
        <taxon>Platanthera</taxon>
    </lineage>
</organism>
<sequence>MRASPCAHTPAGATTSDRPRPLRPPPPPGNLPGMPESYREHVCHFTKIVDPGDRNGATPFVNSRSSPAQLPARPSNKLKLKVAMFSVCPFCHNNVLPAELERHANNHFLEDDFEKDMQLAKQISLELPNSRGMCFSFTRCGLASHRCGFFFSSRGLLLSDLSRDLLFCFLVVVRCGLSHPLAAASCRLVRSSSNFFSPDALFLLSLLVARTGLLFWLSTRCCRLILLSVADLVLYPLLLRDLLLAEGLLLYPLAASPAVRQRPPCLWPPYVFLSTRQSAASPLLLQLLLRGLPLPLDAICLAAGSSRSLFAVTSRCDFALPHRLLLAIVPLPMIAHSTSQSLLYDITYFELQIQQLQGMIDHSSNSVVSIFSGVFSCLAHSLSWILDSGASHHITSRHPSRYLDSVHSKSFTVASGDIIPVSGSADIHITPSITLCFVLHVLGSPSTFSLLVVSLKILIAK</sequence>
<evidence type="ECO:0000313" key="3">
    <source>
        <dbReference type="Proteomes" id="UP001418222"/>
    </source>
</evidence>
<gene>
    <name evidence="2" type="ORF">KSP39_PZI011293</name>
</gene>
<protein>
    <submittedName>
        <fullName evidence="2">Uncharacterized protein</fullName>
    </submittedName>
</protein>
<evidence type="ECO:0000256" key="1">
    <source>
        <dbReference type="SAM" id="MobiDB-lite"/>
    </source>
</evidence>
<evidence type="ECO:0000313" key="2">
    <source>
        <dbReference type="EMBL" id="KAK8939249.1"/>
    </source>
</evidence>
<feature type="region of interest" description="Disordered" evidence="1">
    <location>
        <begin position="54"/>
        <end position="73"/>
    </location>
</feature>
<name>A0AAP0G629_9ASPA</name>
<accession>A0AAP0G629</accession>
<keyword evidence="3" id="KW-1185">Reference proteome</keyword>
<feature type="region of interest" description="Disordered" evidence="1">
    <location>
        <begin position="1"/>
        <end position="36"/>
    </location>
</feature>
<dbReference type="Proteomes" id="UP001418222">
    <property type="component" value="Unassembled WGS sequence"/>
</dbReference>
<reference evidence="2 3" key="1">
    <citation type="journal article" date="2022" name="Nat. Plants">
        <title>Genomes of leafy and leafless Platanthera orchids illuminate the evolution of mycoheterotrophy.</title>
        <authorList>
            <person name="Li M.H."/>
            <person name="Liu K.W."/>
            <person name="Li Z."/>
            <person name="Lu H.C."/>
            <person name="Ye Q.L."/>
            <person name="Zhang D."/>
            <person name="Wang J.Y."/>
            <person name="Li Y.F."/>
            <person name="Zhong Z.M."/>
            <person name="Liu X."/>
            <person name="Yu X."/>
            <person name="Liu D.K."/>
            <person name="Tu X.D."/>
            <person name="Liu B."/>
            <person name="Hao Y."/>
            <person name="Liao X.Y."/>
            <person name="Jiang Y.T."/>
            <person name="Sun W.H."/>
            <person name="Chen J."/>
            <person name="Chen Y.Q."/>
            <person name="Ai Y."/>
            <person name="Zhai J.W."/>
            <person name="Wu S.S."/>
            <person name="Zhou Z."/>
            <person name="Hsiao Y.Y."/>
            <person name="Wu W.L."/>
            <person name="Chen Y.Y."/>
            <person name="Lin Y.F."/>
            <person name="Hsu J.L."/>
            <person name="Li C.Y."/>
            <person name="Wang Z.W."/>
            <person name="Zhao X."/>
            <person name="Zhong W.Y."/>
            <person name="Ma X.K."/>
            <person name="Ma L."/>
            <person name="Huang J."/>
            <person name="Chen G.Z."/>
            <person name="Huang M.Z."/>
            <person name="Huang L."/>
            <person name="Peng D.H."/>
            <person name="Luo Y.B."/>
            <person name="Zou S.Q."/>
            <person name="Chen S.P."/>
            <person name="Lan S."/>
            <person name="Tsai W.C."/>
            <person name="Van de Peer Y."/>
            <person name="Liu Z.J."/>
        </authorList>
    </citation>
    <scope>NUCLEOTIDE SEQUENCE [LARGE SCALE GENOMIC DNA]</scope>
    <source>
        <strain evidence="2">Lor287</strain>
    </source>
</reference>
<dbReference type="AlphaFoldDB" id="A0AAP0G629"/>